<feature type="compositionally biased region" description="Basic and acidic residues" evidence="1">
    <location>
        <begin position="182"/>
        <end position="192"/>
    </location>
</feature>
<organism evidence="2 3">
    <name type="scientific">Panagrellus redivivus</name>
    <name type="common">Microworm</name>
    <dbReference type="NCBI Taxonomy" id="6233"/>
    <lineage>
        <taxon>Eukaryota</taxon>
        <taxon>Metazoa</taxon>
        <taxon>Ecdysozoa</taxon>
        <taxon>Nematoda</taxon>
        <taxon>Chromadorea</taxon>
        <taxon>Rhabditida</taxon>
        <taxon>Tylenchina</taxon>
        <taxon>Panagrolaimomorpha</taxon>
        <taxon>Panagrolaimoidea</taxon>
        <taxon>Panagrolaimidae</taxon>
        <taxon>Panagrellus</taxon>
    </lineage>
</organism>
<dbReference type="Proteomes" id="UP000492821">
    <property type="component" value="Unassembled WGS sequence"/>
</dbReference>
<sequence>MPKKGRQYKFIWYSINATCVRTKPRKKVDRRPPFVKVAHNKNIQAVHEESPQRKTQMWGFGLLRLAYFETLQGATGASEDQQDGSRSVMPTATDRSTVNPSVQQKSAKQNTSERQKPSEEPSEKSKATVKQTSAEPSTKKVDPVKQTSAEPSTKKVTPVKQTSVEPSTKKVTPVKQASAEPSTKKVEPPERQ</sequence>
<dbReference type="AlphaFoldDB" id="A0A7E4VRS0"/>
<protein>
    <submittedName>
        <fullName evidence="3">Proteoglycan 4-like</fullName>
    </submittedName>
</protein>
<reference evidence="2" key="1">
    <citation type="journal article" date="2013" name="Genetics">
        <title>The draft genome and transcriptome of Panagrellus redivivus are shaped by the harsh demands of a free-living lifestyle.</title>
        <authorList>
            <person name="Srinivasan J."/>
            <person name="Dillman A.R."/>
            <person name="Macchietto M.G."/>
            <person name="Heikkinen L."/>
            <person name="Lakso M."/>
            <person name="Fracchia K.M."/>
            <person name="Antoshechkin I."/>
            <person name="Mortazavi A."/>
            <person name="Wong G."/>
            <person name="Sternberg P.W."/>
        </authorList>
    </citation>
    <scope>NUCLEOTIDE SEQUENCE [LARGE SCALE GENOMIC DNA]</scope>
    <source>
        <strain evidence="2">MT8872</strain>
    </source>
</reference>
<feature type="region of interest" description="Disordered" evidence="1">
    <location>
        <begin position="75"/>
        <end position="192"/>
    </location>
</feature>
<name>A0A7E4VRS0_PANRE</name>
<dbReference type="WBParaSite" id="Pan_g2428.t1">
    <property type="protein sequence ID" value="Pan_g2428.t1"/>
    <property type="gene ID" value="Pan_g2428"/>
</dbReference>
<proteinExistence type="predicted"/>
<feature type="compositionally biased region" description="Basic and acidic residues" evidence="1">
    <location>
        <begin position="111"/>
        <end position="126"/>
    </location>
</feature>
<reference evidence="3" key="2">
    <citation type="submission" date="2020-10" db="UniProtKB">
        <authorList>
            <consortium name="WormBaseParasite"/>
        </authorList>
    </citation>
    <scope>IDENTIFICATION</scope>
</reference>
<feature type="compositionally biased region" description="Polar residues" evidence="1">
    <location>
        <begin position="75"/>
        <end position="110"/>
    </location>
</feature>
<accession>A0A7E4VRS0</accession>
<evidence type="ECO:0000313" key="3">
    <source>
        <dbReference type="WBParaSite" id="Pan_g2428.t1"/>
    </source>
</evidence>
<keyword evidence="2" id="KW-1185">Reference proteome</keyword>
<feature type="compositionally biased region" description="Polar residues" evidence="1">
    <location>
        <begin position="145"/>
        <end position="170"/>
    </location>
</feature>
<evidence type="ECO:0000256" key="1">
    <source>
        <dbReference type="SAM" id="MobiDB-lite"/>
    </source>
</evidence>
<evidence type="ECO:0000313" key="2">
    <source>
        <dbReference type="Proteomes" id="UP000492821"/>
    </source>
</evidence>